<proteinExistence type="inferred from homology"/>
<dbReference type="Proteomes" id="UP000007115">
    <property type="component" value="Unassembled WGS sequence"/>
</dbReference>
<dbReference type="VEuPathDB" id="FungiDB:TRIVIDRAFT_46955"/>
<dbReference type="RefSeq" id="XP_013953904.1">
    <property type="nucleotide sequence ID" value="XM_014098429.1"/>
</dbReference>
<dbReference type="InterPro" id="IPR013328">
    <property type="entry name" value="6PGD_dom2"/>
</dbReference>
<dbReference type="OrthoDB" id="2021159at2759"/>
<dbReference type="OMA" id="MRYALMG"/>
<feature type="domain" description="3-hydroxyacyl-CoA dehydrogenase NAD binding" evidence="4">
    <location>
        <begin position="8"/>
        <end position="183"/>
    </location>
</feature>
<evidence type="ECO:0000313" key="5">
    <source>
        <dbReference type="EMBL" id="EHK19702.1"/>
    </source>
</evidence>
<evidence type="ECO:0000259" key="3">
    <source>
        <dbReference type="Pfam" id="PF00725"/>
    </source>
</evidence>
<dbReference type="STRING" id="413071.G9N020"/>
<evidence type="ECO:0008006" key="7">
    <source>
        <dbReference type="Google" id="ProtNLM"/>
    </source>
</evidence>
<dbReference type="eggNOG" id="KOG2305">
    <property type="taxonomic scope" value="Eukaryota"/>
</dbReference>
<dbReference type="EMBL" id="ABDF02000082">
    <property type="protein sequence ID" value="EHK19702.1"/>
    <property type="molecule type" value="Genomic_DNA"/>
</dbReference>
<name>G9N020_HYPVG</name>
<dbReference type="PANTHER" id="PTHR48075:SF1">
    <property type="entry name" value="LAMBDA-CRYSTALLIN HOMOLOG"/>
    <property type="match status" value="1"/>
</dbReference>
<dbReference type="SUPFAM" id="SSF51735">
    <property type="entry name" value="NAD(P)-binding Rossmann-fold domains"/>
    <property type="match status" value="1"/>
</dbReference>
<evidence type="ECO:0000259" key="4">
    <source>
        <dbReference type="Pfam" id="PF02737"/>
    </source>
</evidence>
<dbReference type="GO" id="GO:0050104">
    <property type="term" value="F:L-gulonate 3-dehydrogenase activity"/>
    <property type="evidence" value="ECO:0007669"/>
    <property type="project" value="TreeGrafter"/>
</dbReference>
<dbReference type="InterPro" id="IPR006180">
    <property type="entry name" value="3-OHacyl-CoA_DH_CS"/>
</dbReference>
<evidence type="ECO:0000313" key="6">
    <source>
        <dbReference type="Proteomes" id="UP000007115"/>
    </source>
</evidence>
<dbReference type="InterPro" id="IPR008927">
    <property type="entry name" value="6-PGluconate_DH-like_C_sf"/>
</dbReference>
<feature type="domain" description="3-hydroxyacyl-CoA dehydrogenase C-terminal" evidence="3">
    <location>
        <begin position="188"/>
        <end position="246"/>
    </location>
</feature>
<dbReference type="HOGENOM" id="CLU_009834_0_1_1"/>
<dbReference type="Pfam" id="PF02737">
    <property type="entry name" value="3HCDH_N"/>
    <property type="match status" value="1"/>
</dbReference>
<dbReference type="Gene3D" id="1.10.1040.10">
    <property type="entry name" value="N-(1-d-carboxylethyl)-l-norvaline Dehydrogenase, domain 2"/>
    <property type="match status" value="1"/>
</dbReference>
<organism evidence="5 6">
    <name type="scientific">Hypocrea virens (strain Gv29-8 / FGSC 10586)</name>
    <name type="common">Gliocladium virens</name>
    <name type="synonym">Trichoderma virens</name>
    <dbReference type="NCBI Taxonomy" id="413071"/>
    <lineage>
        <taxon>Eukaryota</taxon>
        <taxon>Fungi</taxon>
        <taxon>Dikarya</taxon>
        <taxon>Ascomycota</taxon>
        <taxon>Pezizomycotina</taxon>
        <taxon>Sordariomycetes</taxon>
        <taxon>Hypocreomycetidae</taxon>
        <taxon>Hypocreales</taxon>
        <taxon>Hypocreaceae</taxon>
        <taxon>Trichoderma</taxon>
    </lineage>
</organism>
<dbReference type="SUPFAM" id="SSF48179">
    <property type="entry name" value="6-phosphogluconate dehydrogenase C-terminal domain-like"/>
    <property type="match status" value="1"/>
</dbReference>
<gene>
    <name evidence="5" type="ORF">TRIVIDRAFT_46955</name>
</gene>
<dbReference type="InterPro" id="IPR006108">
    <property type="entry name" value="3HC_DH_C"/>
</dbReference>
<dbReference type="InterPro" id="IPR006176">
    <property type="entry name" value="3-OHacyl-CoA_DH_NAD-bd"/>
</dbReference>
<dbReference type="GO" id="GO:0006631">
    <property type="term" value="P:fatty acid metabolic process"/>
    <property type="evidence" value="ECO:0007669"/>
    <property type="project" value="InterPro"/>
</dbReference>
<dbReference type="AlphaFoldDB" id="G9N020"/>
<sequence>MATYPIRTVAVVGTGVIGSSWTLLFLAKGLNVIVADPAPGAHEKLAAWLKHEWVTMERIGLAENASLDNYRFVENIDDFVGQVDLIQENGPERVDFKRNLFAHLDAISPKDVLLISSSSGIPSSQFTMDCKENPGRVLIGHPFNPPHLLPLVEVVPHPGTEESCTLRAMQFYRSLGKKPVHIKQETPGFVANRLQMALYYEAYSLVSRGVISAEELDITITSGPGLRWPLTGPFMTNALGGGGSFRHLLEHIGMSAKPWVEDMRKHAFDLTPESLNTLDESVQSWINNVDIGQVERERDQVLLDLMESKSKASSLN</sequence>
<reference evidence="5 6" key="1">
    <citation type="journal article" date="2011" name="Genome Biol.">
        <title>Comparative genome sequence analysis underscores mycoparasitism as the ancestral life style of Trichoderma.</title>
        <authorList>
            <person name="Kubicek C.P."/>
            <person name="Herrera-Estrella A."/>
            <person name="Seidl-Seiboth V."/>
            <person name="Martinez D.A."/>
            <person name="Druzhinina I.S."/>
            <person name="Thon M."/>
            <person name="Zeilinger S."/>
            <person name="Casas-Flores S."/>
            <person name="Horwitz B.A."/>
            <person name="Mukherjee P.K."/>
            <person name="Mukherjee M."/>
            <person name="Kredics L."/>
            <person name="Alcaraz L.D."/>
            <person name="Aerts A."/>
            <person name="Antal Z."/>
            <person name="Atanasova L."/>
            <person name="Cervantes-Badillo M.G."/>
            <person name="Challacombe J."/>
            <person name="Chertkov O."/>
            <person name="McCluskey K."/>
            <person name="Coulpier F."/>
            <person name="Deshpande N."/>
            <person name="von Doehren H."/>
            <person name="Ebbole D.J."/>
            <person name="Esquivel-Naranjo E.U."/>
            <person name="Fekete E."/>
            <person name="Flipphi M."/>
            <person name="Glaser F."/>
            <person name="Gomez-Rodriguez E.Y."/>
            <person name="Gruber S."/>
            <person name="Han C."/>
            <person name="Henrissat B."/>
            <person name="Hermosa R."/>
            <person name="Hernandez-Onate M."/>
            <person name="Karaffa L."/>
            <person name="Kosti I."/>
            <person name="Le Crom S."/>
            <person name="Lindquist E."/>
            <person name="Lucas S."/>
            <person name="Luebeck M."/>
            <person name="Luebeck P.S."/>
            <person name="Margeot A."/>
            <person name="Metz B."/>
            <person name="Misra M."/>
            <person name="Nevalainen H."/>
            <person name="Omann M."/>
            <person name="Packer N."/>
            <person name="Perrone G."/>
            <person name="Uresti-Rivera E.E."/>
            <person name="Salamov A."/>
            <person name="Schmoll M."/>
            <person name="Seiboth B."/>
            <person name="Shapiro H."/>
            <person name="Sukno S."/>
            <person name="Tamayo-Ramos J.A."/>
            <person name="Tisch D."/>
            <person name="Wiest A."/>
            <person name="Wilkinson H.H."/>
            <person name="Zhang M."/>
            <person name="Coutinho P.M."/>
            <person name="Kenerley C.M."/>
            <person name="Monte E."/>
            <person name="Baker S.E."/>
            <person name="Grigoriev I.V."/>
        </authorList>
    </citation>
    <scope>NUCLEOTIDE SEQUENCE [LARGE SCALE GENOMIC DNA]</scope>
    <source>
        <strain evidence="6">Gv29-8 / FGSC 10586</strain>
    </source>
</reference>
<dbReference type="GO" id="GO:0070403">
    <property type="term" value="F:NAD+ binding"/>
    <property type="evidence" value="ECO:0007669"/>
    <property type="project" value="InterPro"/>
</dbReference>
<keyword evidence="6" id="KW-1185">Reference proteome</keyword>
<evidence type="ECO:0000256" key="1">
    <source>
        <dbReference type="ARBA" id="ARBA00009463"/>
    </source>
</evidence>
<dbReference type="PANTHER" id="PTHR48075">
    <property type="entry name" value="3-HYDROXYACYL-COA DEHYDROGENASE FAMILY PROTEIN"/>
    <property type="match status" value="1"/>
</dbReference>
<dbReference type="InterPro" id="IPR036291">
    <property type="entry name" value="NAD(P)-bd_dom_sf"/>
</dbReference>
<dbReference type="InParanoid" id="G9N020"/>
<keyword evidence="2" id="KW-0560">Oxidoreductase</keyword>
<accession>G9N020</accession>
<dbReference type="Gene3D" id="3.40.50.720">
    <property type="entry name" value="NAD(P)-binding Rossmann-like Domain"/>
    <property type="match status" value="1"/>
</dbReference>
<dbReference type="GeneID" id="25794589"/>
<protein>
    <recommendedName>
        <fullName evidence="7">3-hydroxyacyl-CoA dehydrogenase</fullName>
    </recommendedName>
</protein>
<dbReference type="PROSITE" id="PS00067">
    <property type="entry name" value="3HCDH"/>
    <property type="match status" value="1"/>
</dbReference>
<comment type="similarity">
    <text evidence="1">Belongs to the 3-hydroxyacyl-CoA dehydrogenase family.</text>
</comment>
<comment type="caution">
    <text evidence="5">The sequence shown here is derived from an EMBL/GenBank/DDBJ whole genome shotgun (WGS) entry which is preliminary data.</text>
</comment>
<evidence type="ECO:0000256" key="2">
    <source>
        <dbReference type="ARBA" id="ARBA00023002"/>
    </source>
</evidence>
<dbReference type="Pfam" id="PF00725">
    <property type="entry name" value="3HCDH"/>
    <property type="match status" value="1"/>
</dbReference>